<evidence type="ECO:0000259" key="3">
    <source>
        <dbReference type="Pfam" id="PF04892"/>
    </source>
</evidence>
<sequence>MKYFRLFLKKLLRYLLKPLSFLPALVMMYLIFNFSAQSGDVSGQLSGSVTTDLVEFCSQIFDQGWNAQQILHYAGLLEHYVRKAAHVTEYFLLAVTIAFPLYVYRIRGWKLVLSAGIFCMGFAGLDEWHQSFVPGRSPAFRDVLIDTAGSLAGIYATRIVCWIGSRTIFRPLSLENSREKASERSADRHPRRSPDETPSAGRRRQEPPELSGRNFREMSSL</sequence>
<dbReference type="Proteomes" id="UP000823922">
    <property type="component" value="Unassembled WGS sequence"/>
</dbReference>
<dbReference type="NCBIfam" id="NF037970">
    <property type="entry name" value="vanZ_1"/>
    <property type="match status" value="1"/>
</dbReference>
<gene>
    <name evidence="4" type="ORF">H9926_09020</name>
</gene>
<proteinExistence type="predicted"/>
<keyword evidence="2" id="KW-1133">Transmembrane helix</keyword>
<dbReference type="EMBL" id="DWVS01000223">
    <property type="protein sequence ID" value="HJC88142.1"/>
    <property type="molecule type" value="Genomic_DNA"/>
</dbReference>
<comment type="caution">
    <text evidence="4">The sequence shown here is derived from an EMBL/GenBank/DDBJ whole genome shotgun (WGS) entry which is preliminary data.</text>
</comment>
<dbReference type="Pfam" id="PF04892">
    <property type="entry name" value="VanZ"/>
    <property type="match status" value="1"/>
</dbReference>
<organism evidence="4 5">
    <name type="scientific">Candidatus Eisenbergiella intestinigallinarum</name>
    <dbReference type="NCBI Taxonomy" id="2838549"/>
    <lineage>
        <taxon>Bacteria</taxon>
        <taxon>Bacillati</taxon>
        <taxon>Bacillota</taxon>
        <taxon>Clostridia</taxon>
        <taxon>Lachnospirales</taxon>
        <taxon>Lachnospiraceae</taxon>
        <taxon>Eisenbergiella</taxon>
    </lineage>
</organism>
<feature type="transmembrane region" description="Helical" evidence="2">
    <location>
        <begin position="12"/>
        <end position="32"/>
    </location>
</feature>
<feature type="compositionally biased region" description="Basic and acidic residues" evidence="1">
    <location>
        <begin position="178"/>
        <end position="195"/>
    </location>
</feature>
<dbReference type="InterPro" id="IPR006976">
    <property type="entry name" value="VanZ-like"/>
</dbReference>
<feature type="region of interest" description="Disordered" evidence="1">
    <location>
        <begin position="178"/>
        <end position="221"/>
    </location>
</feature>
<protein>
    <submittedName>
        <fullName evidence="4">VanZ family protein</fullName>
    </submittedName>
</protein>
<evidence type="ECO:0000256" key="2">
    <source>
        <dbReference type="SAM" id="Phobius"/>
    </source>
</evidence>
<feature type="transmembrane region" description="Helical" evidence="2">
    <location>
        <begin position="111"/>
        <end position="128"/>
    </location>
</feature>
<reference evidence="4" key="2">
    <citation type="submission" date="2021-04" db="EMBL/GenBank/DDBJ databases">
        <authorList>
            <person name="Gilroy R."/>
        </authorList>
    </citation>
    <scope>NUCLEOTIDE SEQUENCE</scope>
    <source>
        <strain evidence="4">ChiBcec1-1630</strain>
    </source>
</reference>
<feature type="domain" description="VanZ-like" evidence="3">
    <location>
        <begin position="23"/>
        <end position="159"/>
    </location>
</feature>
<evidence type="ECO:0000313" key="4">
    <source>
        <dbReference type="EMBL" id="HJC88142.1"/>
    </source>
</evidence>
<keyword evidence="2" id="KW-0812">Transmembrane</keyword>
<accession>A0A9D2QM93</accession>
<keyword evidence="2" id="KW-0472">Membrane</keyword>
<feature type="transmembrane region" description="Helical" evidence="2">
    <location>
        <begin position="148"/>
        <end position="169"/>
    </location>
</feature>
<dbReference type="AlphaFoldDB" id="A0A9D2QM93"/>
<evidence type="ECO:0000313" key="5">
    <source>
        <dbReference type="Proteomes" id="UP000823922"/>
    </source>
</evidence>
<evidence type="ECO:0000256" key="1">
    <source>
        <dbReference type="SAM" id="MobiDB-lite"/>
    </source>
</evidence>
<name>A0A9D2QM93_9FIRM</name>
<feature type="transmembrane region" description="Helical" evidence="2">
    <location>
        <begin position="87"/>
        <end position="104"/>
    </location>
</feature>
<reference evidence="4" key="1">
    <citation type="journal article" date="2021" name="PeerJ">
        <title>Extensive microbial diversity within the chicken gut microbiome revealed by metagenomics and culture.</title>
        <authorList>
            <person name="Gilroy R."/>
            <person name="Ravi A."/>
            <person name="Getino M."/>
            <person name="Pursley I."/>
            <person name="Horton D.L."/>
            <person name="Alikhan N.F."/>
            <person name="Baker D."/>
            <person name="Gharbi K."/>
            <person name="Hall N."/>
            <person name="Watson M."/>
            <person name="Adriaenssens E.M."/>
            <person name="Foster-Nyarko E."/>
            <person name="Jarju S."/>
            <person name="Secka A."/>
            <person name="Antonio M."/>
            <person name="Oren A."/>
            <person name="Chaudhuri R.R."/>
            <person name="La Ragione R."/>
            <person name="Hildebrand F."/>
            <person name="Pallen M.J."/>
        </authorList>
    </citation>
    <scope>NUCLEOTIDE SEQUENCE</scope>
    <source>
        <strain evidence="4">ChiBcec1-1630</strain>
    </source>
</reference>